<evidence type="ECO:0000256" key="1">
    <source>
        <dbReference type="ARBA" id="ARBA00004906"/>
    </source>
</evidence>
<dbReference type="InterPro" id="IPR058758">
    <property type="entry name" value="UBA_RNF216"/>
</dbReference>
<evidence type="ECO:0000256" key="3">
    <source>
        <dbReference type="ARBA" id="ARBA00022723"/>
    </source>
</evidence>
<dbReference type="GO" id="GO:0016740">
    <property type="term" value="F:transferase activity"/>
    <property type="evidence" value="ECO:0007669"/>
    <property type="project" value="UniProtKB-KW"/>
</dbReference>
<evidence type="ECO:0000256" key="7">
    <source>
        <dbReference type="ARBA" id="ARBA00022833"/>
    </source>
</evidence>
<organism evidence="10 11">
    <name type="scientific">Aspergillus nanangensis</name>
    <dbReference type="NCBI Taxonomy" id="2582783"/>
    <lineage>
        <taxon>Eukaryota</taxon>
        <taxon>Fungi</taxon>
        <taxon>Dikarya</taxon>
        <taxon>Ascomycota</taxon>
        <taxon>Pezizomycotina</taxon>
        <taxon>Eurotiomycetes</taxon>
        <taxon>Eurotiomycetidae</taxon>
        <taxon>Eurotiales</taxon>
        <taxon>Aspergillaceae</taxon>
        <taxon>Aspergillus</taxon>
        <taxon>Aspergillus subgen. Circumdati</taxon>
    </lineage>
</organism>
<dbReference type="AlphaFoldDB" id="A0AAD4CLW1"/>
<evidence type="ECO:0000256" key="8">
    <source>
        <dbReference type="SAM" id="MobiDB-lite"/>
    </source>
</evidence>
<reference evidence="10" key="1">
    <citation type="journal article" date="2019" name="Beilstein J. Org. Chem.">
        <title>Nanangenines: drimane sesquiterpenoids as the dominant metabolite cohort of a novel Australian fungus, Aspergillus nanangensis.</title>
        <authorList>
            <person name="Lacey H.J."/>
            <person name="Gilchrist C.L.M."/>
            <person name="Crombie A."/>
            <person name="Kalaitzis J.A."/>
            <person name="Vuong D."/>
            <person name="Rutledge P.J."/>
            <person name="Turner P."/>
            <person name="Pitt J.I."/>
            <person name="Lacey E."/>
            <person name="Chooi Y.H."/>
            <person name="Piggott A.M."/>
        </authorList>
    </citation>
    <scope>NUCLEOTIDE SEQUENCE</scope>
    <source>
        <strain evidence="10">MST-FP2251</strain>
    </source>
</reference>
<evidence type="ECO:0000313" key="11">
    <source>
        <dbReference type="Proteomes" id="UP001194746"/>
    </source>
</evidence>
<feature type="domain" description="RING-type" evidence="9">
    <location>
        <begin position="280"/>
        <end position="576"/>
    </location>
</feature>
<dbReference type="CDD" id="cd16630">
    <property type="entry name" value="RING-HC_RBR_RNF216"/>
    <property type="match status" value="1"/>
</dbReference>
<dbReference type="Pfam" id="PF26112">
    <property type="entry name" value="UBA_RNF216"/>
    <property type="match status" value="1"/>
</dbReference>
<dbReference type="Gene3D" id="1.20.120.1750">
    <property type="match status" value="1"/>
</dbReference>
<keyword evidence="4" id="KW-0677">Repeat</keyword>
<dbReference type="GO" id="GO:0008270">
    <property type="term" value="F:zinc ion binding"/>
    <property type="evidence" value="ECO:0007669"/>
    <property type="project" value="UniProtKB-KW"/>
</dbReference>
<keyword evidence="2" id="KW-0808">Transferase</keyword>
<keyword evidence="3" id="KW-0479">Metal-binding</keyword>
<comment type="pathway">
    <text evidence="1">Protein modification; protein ubiquitination.</text>
</comment>
<evidence type="ECO:0000259" key="9">
    <source>
        <dbReference type="PROSITE" id="PS51873"/>
    </source>
</evidence>
<feature type="compositionally biased region" description="Basic and acidic residues" evidence="8">
    <location>
        <begin position="114"/>
        <end position="130"/>
    </location>
</feature>
<protein>
    <recommendedName>
        <fullName evidence="9">RING-type domain-containing protein</fullName>
    </recommendedName>
</protein>
<accession>A0AAD4CLW1</accession>
<dbReference type="PROSITE" id="PS51873">
    <property type="entry name" value="TRIAD"/>
    <property type="match status" value="1"/>
</dbReference>
<comment type="caution">
    <text evidence="10">The sequence shown here is derived from an EMBL/GenBank/DDBJ whole genome shotgun (WGS) entry which is preliminary data.</text>
</comment>
<dbReference type="Pfam" id="PF26191">
    <property type="entry name" value="RING-HC_RBR_RNF216"/>
    <property type="match status" value="1"/>
</dbReference>
<gene>
    <name evidence="10" type="ORF">FE257_008246</name>
</gene>
<sequence length="702" mass="79723">MVLSLSVPLFKDNNISSTTISEALRNNPFGIPSRARPIITRPTSPADRLREQQELNNALETLAYIFPDVKIEVFRELLLRFDGNSRVHVCVDQLLRHKDEWVAGRWNLPTGGAKKGDEPPETKARDGDDDVVPRQERFRTDEYKSTVKLVLSKEFTGLSKSTVEAVLAEANFCYMDARPTLRDLSQRTWRATFNNILPSFRSRRERDQQQQPQHPLLAWDRQEGDALVPRLKPTGCDELDREVYEAVLAPLLRTQREMRERKDRQLAEELNTDEATAADALFECECCLADVTFEEIATCSDNMHMICYGCVRRTVHEALFGQGWNKSVDPERCTLKCLAPVSDDECPGILNAKVVRRAILLDKAGSETWGKFETRLASDVLMKSELKLIKCPFCAYAEVDSAHHPPEGGIPWRMRTRLEGNLLSTIRTLILLVYSSVFLVVILGIAQLIDPTAISSMLQQSLLNLCLKVRLKKFTCRNPLCGQASCINCLKAWRDPHICHEPLLLDLRATVEAARTAALKRTCPRCSLSFVKSDGCNKLTCICGYSMCYLCRKGLGPGAERVRQLQQRIQQCANPGEDDDPEEENPEGYRHFCEHFRLTPGTKCKDCNKCELYKMEDEEAIVRRAGEKAERAWHKRQGGAVGVGLLEVNHDFSTAGERKSRHPFENRDMFYHLGEMWSDGHFKIEGQAIMDWMVEVTVALED</sequence>
<feature type="region of interest" description="Disordered" evidence="8">
    <location>
        <begin position="107"/>
        <end position="130"/>
    </location>
</feature>
<proteinExistence type="predicted"/>
<reference evidence="10" key="2">
    <citation type="submission" date="2020-02" db="EMBL/GenBank/DDBJ databases">
        <authorList>
            <person name="Gilchrist C.L.M."/>
            <person name="Chooi Y.-H."/>
        </authorList>
    </citation>
    <scope>NUCLEOTIDE SEQUENCE</scope>
    <source>
        <strain evidence="10">MST-FP2251</strain>
    </source>
</reference>
<dbReference type="InterPro" id="IPR051628">
    <property type="entry name" value="LUBAC_E3_Ligases"/>
</dbReference>
<dbReference type="Pfam" id="PF26200">
    <property type="entry name" value="Rcat_RNF216"/>
    <property type="match status" value="2"/>
</dbReference>
<dbReference type="InterPro" id="IPR047544">
    <property type="entry name" value="RING-HC_RBR_RNF216"/>
</dbReference>
<keyword evidence="6" id="KW-0833">Ubl conjugation pathway</keyword>
<evidence type="ECO:0000313" key="10">
    <source>
        <dbReference type="EMBL" id="KAF9888876.1"/>
    </source>
</evidence>
<dbReference type="PANTHER" id="PTHR22770:SF42">
    <property type="entry name" value="FINGER PROTEIN (ZIN), PUTATIVE (AFU_ORTHOLOGUE AFUA_4G03910)-RELATED"/>
    <property type="match status" value="1"/>
</dbReference>
<dbReference type="CDD" id="cd20353">
    <property type="entry name" value="Rcat_RBR_RNF216"/>
    <property type="match status" value="1"/>
</dbReference>
<dbReference type="InterPro" id="IPR044066">
    <property type="entry name" value="TRIAD_supradom"/>
</dbReference>
<dbReference type="SUPFAM" id="SSF57850">
    <property type="entry name" value="RING/U-box"/>
    <property type="match status" value="1"/>
</dbReference>
<evidence type="ECO:0000256" key="5">
    <source>
        <dbReference type="ARBA" id="ARBA00022771"/>
    </source>
</evidence>
<name>A0AAD4CLW1_ASPNN</name>
<dbReference type="PANTHER" id="PTHR22770">
    <property type="entry name" value="UBIQUITIN CONJUGATING ENZYME 7 INTERACTING PROTEIN-RELATED"/>
    <property type="match status" value="1"/>
</dbReference>
<keyword evidence="11" id="KW-1185">Reference proteome</keyword>
<dbReference type="EMBL" id="VCAU01000042">
    <property type="protein sequence ID" value="KAF9888876.1"/>
    <property type="molecule type" value="Genomic_DNA"/>
</dbReference>
<evidence type="ECO:0000256" key="6">
    <source>
        <dbReference type="ARBA" id="ARBA00022786"/>
    </source>
</evidence>
<dbReference type="Proteomes" id="UP001194746">
    <property type="component" value="Unassembled WGS sequence"/>
</dbReference>
<keyword evidence="7" id="KW-0862">Zinc</keyword>
<evidence type="ECO:0000256" key="2">
    <source>
        <dbReference type="ARBA" id="ARBA00022679"/>
    </source>
</evidence>
<evidence type="ECO:0000256" key="4">
    <source>
        <dbReference type="ARBA" id="ARBA00022737"/>
    </source>
</evidence>
<keyword evidence="5" id="KW-0863">Zinc-finger</keyword>
<dbReference type="InterPro" id="IPR047546">
    <property type="entry name" value="Rcat_RBR_RNF216"/>
</dbReference>